<organism evidence="1 2">
    <name type="scientific">Capnocytophaga cynodegmi</name>
    <dbReference type="NCBI Taxonomy" id="28189"/>
    <lineage>
        <taxon>Bacteria</taxon>
        <taxon>Pseudomonadati</taxon>
        <taxon>Bacteroidota</taxon>
        <taxon>Flavobacteriia</taxon>
        <taxon>Flavobacteriales</taxon>
        <taxon>Flavobacteriaceae</taxon>
        <taxon>Capnocytophaga</taxon>
    </lineage>
</organism>
<keyword evidence="2" id="KW-1185">Reference proteome</keyword>
<evidence type="ECO:0000313" key="2">
    <source>
        <dbReference type="Proteomes" id="UP000038055"/>
    </source>
</evidence>
<dbReference type="PROSITE" id="PS51257">
    <property type="entry name" value="PROKAR_LIPOPROTEIN"/>
    <property type="match status" value="1"/>
</dbReference>
<dbReference type="AlphaFoldDB" id="A0A0B7HFZ2"/>
<name>A0A0B7HFZ2_9FLAO</name>
<evidence type="ECO:0000313" key="1">
    <source>
        <dbReference type="EMBL" id="CEN37599.1"/>
    </source>
</evidence>
<dbReference type="EMBL" id="CDOD01000034">
    <property type="protein sequence ID" value="CEN37599.1"/>
    <property type="molecule type" value="Genomic_DNA"/>
</dbReference>
<accession>A0A0B7HFZ2</accession>
<evidence type="ECO:0008006" key="3">
    <source>
        <dbReference type="Google" id="ProtNLM"/>
    </source>
</evidence>
<reference evidence="2" key="1">
    <citation type="submission" date="2015-01" db="EMBL/GenBank/DDBJ databases">
        <authorList>
            <person name="MANFREDI Pablo"/>
        </authorList>
    </citation>
    <scope>NUCLEOTIDE SEQUENCE [LARGE SCALE GENOMIC DNA]</scope>
    <source>
        <strain evidence="2">Ccyn2B</strain>
    </source>
</reference>
<protein>
    <recommendedName>
        <fullName evidence="3">Lipoprotein</fullName>
    </recommendedName>
</protein>
<dbReference type="Proteomes" id="UP000038055">
    <property type="component" value="Unassembled WGS sequence"/>
</dbReference>
<proteinExistence type="predicted"/>
<gene>
    <name evidence="1" type="ORF">CCYN2B_40146</name>
</gene>
<dbReference type="RefSeq" id="WP_041993233.1">
    <property type="nucleotide sequence ID" value="NZ_CDOD01000034.1"/>
</dbReference>
<sequence length="119" mass="14234">MKNLFLLLFSLFFLFSCEKDTSLYFHDSLDSRPYYYEFVLTVFNNSRFAGEEGIYEFEIFNGESLMYSVKLSKGDYFTFRLKENKNYRWIATQNDGYIFSPTIRTGNVYMNEDKMLSIP</sequence>